<organism evidence="1 2">
    <name type="scientific">Cytobacillus purgationiresistens</name>
    <dbReference type="NCBI Taxonomy" id="863449"/>
    <lineage>
        <taxon>Bacteria</taxon>
        <taxon>Bacillati</taxon>
        <taxon>Bacillota</taxon>
        <taxon>Bacilli</taxon>
        <taxon>Bacillales</taxon>
        <taxon>Bacillaceae</taxon>
        <taxon>Cytobacillus</taxon>
    </lineage>
</organism>
<evidence type="ECO:0000313" key="2">
    <source>
        <dbReference type="Proteomes" id="UP001238088"/>
    </source>
</evidence>
<keyword evidence="2" id="KW-1185">Reference proteome</keyword>
<protein>
    <submittedName>
        <fullName evidence="1">Uncharacterized protein</fullName>
    </submittedName>
</protein>
<name>A0ABU0AN93_9BACI</name>
<gene>
    <name evidence="1" type="ORF">J2S17_003751</name>
</gene>
<sequence length="52" mass="6422">MKKSLIKRNYRRYIEKIADKIGKSAISQKGWQLDRVITKKQRQYKKIKRSRR</sequence>
<dbReference type="Proteomes" id="UP001238088">
    <property type="component" value="Unassembled WGS sequence"/>
</dbReference>
<dbReference type="EMBL" id="JAUSUB010000017">
    <property type="protein sequence ID" value="MDQ0271863.1"/>
    <property type="molecule type" value="Genomic_DNA"/>
</dbReference>
<comment type="caution">
    <text evidence="1">The sequence shown here is derived from an EMBL/GenBank/DDBJ whole genome shotgun (WGS) entry which is preliminary data.</text>
</comment>
<evidence type="ECO:0000313" key="1">
    <source>
        <dbReference type="EMBL" id="MDQ0271863.1"/>
    </source>
</evidence>
<accession>A0ABU0AN93</accession>
<reference evidence="1 2" key="1">
    <citation type="submission" date="2023-07" db="EMBL/GenBank/DDBJ databases">
        <title>Genomic Encyclopedia of Type Strains, Phase IV (KMG-IV): sequencing the most valuable type-strain genomes for metagenomic binning, comparative biology and taxonomic classification.</title>
        <authorList>
            <person name="Goeker M."/>
        </authorList>
    </citation>
    <scope>NUCLEOTIDE SEQUENCE [LARGE SCALE GENOMIC DNA]</scope>
    <source>
        <strain evidence="1 2">DSM 23494</strain>
    </source>
</reference>
<proteinExistence type="predicted"/>